<dbReference type="Gene3D" id="3.20.20.140">
    <property type="entry name" value="Metal-dependent hydrolases"/>
    <property type="match status" value="1"/>
</dbReference>
<evidence type="ECO:0000313" key="2">
    <source>
        <dbReference type="EMBL" id="SDU79739.1"/>
    </source>
</evidence>
<sequence length="281" mass="30263">MECMKIDLHAHSTASDGTDSPSQLVLQAYAAGLAVVGITDHDTVDGWNSAAAAATETGVRLVRGMELTATCHGARVHILGYLFDPENEAVRNHIYTVQASRENRAREITERLAVDFPITFDDVLAQAAPDAVLGRPHIADALVKLGIIANRSEAFEQILSSSSPYYVSQYAPEAVDVVQFIQQAGGKTVWAHPWARARGKVAPDSAFAELAEAGLFGVEVDHRDNPADTRPALADIVKRCGLARFGSSDYHGTGKPNKLGENTTSEDVYYQLIDGTFAEVI</sequence>
<dbReference type="AlphaFoldDB" id="A0A1H2LFQ2"/>
<reference evidence="3" key="1">
    <citation type="submission" date="2016-10" db="EMBL/GenBank/DDBJ databases">
        <authorList>
            <person name="Varghese N."/>
            <person name="Submissions S."/>
        </authorList>
    </citation>
    <scope>NUCLEOTIDE SEQUENCE [LARGE SCALE GENOMIC DNA]</scope>
    <source>
        <strain evidence="3">DSM 10002</strain>
    </source>
</reference>
<gene>
    <name evidence="2" type="ORF">SAMN04489737_0983</name>
</gene>
<dbReference type="InterPro" id="IPR016195">
    <property type="entry name" value="Pol/histidinol_Pase-like"/>
</dbReference>
<dbReference type="SMART" id="SM00481">
    <property type="entry name" value="POLIIIAc"/>
    <property type="match status" value="1"/>
</dbReference>
<keyword evidence="3" id="KW-1185">Reference proteome</keyword>
<organism evidence="2 3">
    <name type="scientific">Arcanobacterium phocae</name>
    <dbReference type="NCBI Taxonomy" id="131112"/>
    <lineage>
        <taxon>Bacteria</taxon>
        <taxon>Bacillati</taxon>
        <taxon>Actinomycetota</taxon>
        <taxon>Actinomycetes</taxon>
        <taxon>Actinomycetales</taxon>
        <taxon>Actinomycetaceae</taxon>
        <taxon>Arcanobacterium</taxon>
    </lineage>
</organism>
<dbReference type="GO" id="GO:0004534">
    <property type="term" value="F:5'-3' RNA exonuclease activity"/>
    <property type="evidence" value="ECO:0007669"/>
    <property type="project" value="TreeGrafter"/>
</dbReference>
<dbReference type="InterPro" id="IPR004013">
    <property type="entry name" value="PHP_dom"/>
</dbReference>
<dbReference type="SUPFAM" id="SSF89550">
    <property type="entry name" value="PHP domain-like"/>
    <property type="match status" value="1"/>
</dbReference>
<dbReference type="InterPro" id="IPR052018">
    <property type="entry name" value="PHP_domain"/>
</dbReference>
<dbReference type="Proteomes" id="UP000214355">
    <property type="component" value="Chromosome I"/>
</dbReference>
<evidence type="ECO:0000313" key="3">
    <source>
        <dbReference type="Proteomes" id="UP000214355"/>
    </source>
</evidence>
<dbReference type="EMBL" id="LT629804">
    <property type="protein sequence ID" value="SDU79739.1"/>
    <property type="molecule type" value="Genomic_DNA"/>
</dbReference>
<proteinExistence type="predicted"/>
<dbReference type="GO" id="GO:0035312">
    <property type="term" value="F:5'-3' DNA exonuclease activity"/>
    <property type="evidence" value="ECO:0007669"/>
    <property type="project" value="TreeGrafter"/>
</dbReference>
<protein>
    <recommendedName>
        <fullName evidence="1">Polymerase/histidinol phosphatase N-terminal domain-containing protein</fullName>
    </recommendedName>
</protein>
<dbReference type="PANTHER" id="PTHR42924">
    <property type="entry name" value="EXONUCLEASE"/>
    <property type="match status" value="1"/>
</dbReference>
<name>A0A1H2LFQ2_9ACTO</name>
<feature type="domain" description="Polymerase/histidinol phosphatase N-terminal" evidence="1">
    <location>
        <begin position="6"/>
        <end position="71"/>
    </location>
</feature>
<dbReference type="Pfam" id="PF02811">
    <property type="entry name" value="PHP"/>
    <property type="match status" value="1"/>
</dbReference>
<dbReference type="CDD" id="cd07438">
    <property type="entry name" value="PHP_HisPPase_AMP"/>
    <property type="match status" value="1"/>
</dbReference>
<accession>A0A1H2LFQ2</accession>
<dbReference type="InterPro" id="IPR003141">
    <property type="entry name" value="Pol/His_phosphatase_N"/>
</dbReference>
<dbReference type="STRING" id="131112.SAMN04489737_0983"/>
<dbReference type="PANTHER" id="PTHR42924:SF3">
    <property type="entry name" value="POLYMERASE_HISTIDINOL PHOSPHATASE N-TERMINAL DOMAIN-CONTAINING PROTEIN"/>
    <property type="match status" value="1"/>
</dbReference>
<evidence type="ECO:0000259" key="1">
    <source>
        <dbReference type="SMART" id="SM00481"/>
    </source>
</evidence>
<dbReference type="Gene3D" id="1.10.150.650">
    <property type="match status" value="1"/>
</dbReference>